<dbReference type="NCBIfam" id="TIGR00382">
    <property type="entry name" value="clpX"/>
    <property type="match status" value="1"/>
</dbReference>
<feature type="binding site" evidence="6 7">
    <location>
        <position position="40"/>
    </location>
    <ligand>
        <name>Zn(2+)</name>
        <dbReference type="ChEBI" id="CHEBI:29105"/>
    </ligand>
</feature>
<dbReference type="InterPro" id="IPR010603">
    <property type="entry name" value="Znf_CppX_C4"/>
</dbReference>
<keyword evidence="3 6" id="KW-0862">Zinc</keyword>
<dbReference type="CDD" id="cd19497">
    <property type="entry name" value="RecA-like_ClpX"/>
    <property type="match status" value="1"/>
</dbReference>
<keyword evidence="9" id="KW-0645">Protease</keyword>
<dbReference type="GO" id="GO:0016887">
    <property type="term" value="F:ATP hydrolysis activity"/>
    <property type="evidence" value="ECO:0007669"/>
    <property type="project" value="InterPro"/>
</dbReference>
<evidence type="ECO:0000256" key="7">
    <source>
        <dbReference type="PROSITE-ProRule" id="PRU01250"/>
    </source>
</evidence>
<evidence type="ECO:0000256" key="1">
    <source>
        <dbReference type="ARBA" id="ARBA00022723"/>
    </source>
</evidence>
<dbReference type="SMART" id="SM00382">
    <property type="entry name" value="AAA"/>
    <property type="match status" value="1"/>
</dbReference>
<feature type="binding site" evidence="6 7">
    <location>
        <position position="37"/>
    </location>
    <ligand>
        <name>Zn(2+)</name>
        <dbReference type="ChEBI" id="CHEBI:29105"/>
    </ligand>
</feature>
<keyword evidence="1 6" id="KW-0479">Metal-binding</keyword>
<dbReference type="SMART" id="SM01086">
    <property type="entry name" value="ClpB_D2-small"/>
    <property type="match status" value="1"/>
</dbReference>
<dbReference type="GO" id="GO:0009376">
    <property type="term" value="C:HslUV protease complex"/>
    <property type="evidence" value="ECO:0007669"/>
    <property type="project" value="TreeGrafter"/>
</dbReference>
<comment type="subunit">
    <text evidence="6">Component of the ClpX-ClpP complex. Forms a hexameric ring that, in the presence of ATP, binds to fourteen ClpP subunits assembled into a disk-like structure with a central cavity, resembling the structure of eukaryotic proteasomes.</text>
</comment>
<keyword evidence="4 6" id="KW-0067">ATP-binding</keyword>
<evidence type="ECO:0000256" key="4">
    <source>
        <dbReference type="ARBA" id="ARBA00022840"/>
    </source>
</evidence>
<dbReference type="SUPFAM" id="SSF57716">
    <property type="entry name" value="Glucocorticoid receptor-like (DNA-binding domain)"/>
    <property type="match status" value="1"/>
</dbReference>
<dbReference type="PANTHER" id="PTHR48102">
    <property type="entry name" value="ATP-DEPENDENT CLP PROTEASE ATP-BINDING SUBUNIT CLPX-LIKE, MITOCHONDRIAL-RELATED"/>
    <property type="match status" value="1"/>
</dbReference>
<evidence type="ECO:0000256" key="3">
    <source>
        <dbReference type="ARBA" id="ARBA00022833"/>
    </source>
</evidence>
<dbReference type="InterPro" id="IPR050052">
    <property type="entry name" value="ATP-dep_Clp_protease_ClpX"/>
</dbReference>
<dbReference type="InterPro" id="IPR038366">
    <property type="entry name" value="Znf_CppX_C4_sf"/>
</dbReference>
<keyword evidence="10" id="KW-1185">Reference proteome</keyword>
<dbReference type="GO" id="GO:0140662">
    <property type="term" value="F:ATP-dependent protein folding chaperone"/>
    <property type="evidence" value="ECO:0007669"/>
    <property type="project" value="InterPro"/>
</dbReference>
<organism evidence="9 10">
    <name type="scientific">Poseidonocella sedimentorum</name>
    <dbReference type="NCBI Taxonomy" id="871652"/>
    <lineage>
        <taxon>Bacteria</taxon>
        <taxon>Pseudomonadati</taxon>
        <taxon>Pseudomonadota</taxon>
        <taxon>Alphaproteobacteria</taxon>
        <taxon>Rhodobacterales</taxon>
        <taxon>Roseobacteraceae</taxon>
        <taxon>Poseidonocella</taxon>
    </lineage>
</organism>
<feature type="domain" description="ClpX-type ZB" evidence="8">
    <location>
        <begin position="3"/>
        <end position="56"/>
    </location>
</feature>
<accession>A0A1I6EHR7</accession>
<dbReference type="GO" id="GO:0008270">
    <property type="term" value="F:zinc ion binding"/>
    <property type="evidence" value="ECO:0007669"/>
    <property type="project" value="UniProtKB-UniRule"/>
</dbReference>
<dbReference type="GO" id="GO:0046983">
    <property type="term" value="F:protein dimerization activity"/>
    <property type="evidence" value="ECO:0007669"/>
    <property type="project" value="UniProtKB-UniRule"/>
</dbReference>
<dbReference type="GO" id="GO:0005524">
    <property type="term" value="F:ATP binding"/>
    <property type="evidence" value="ECO:0007669"/>
    <property type="project" value="UniProtKB-UniRule"/>
</dbReference>
<dbReference type="SUPFAM" id="SSF52540">
    <property type="entry name" value="P-loop containing nucleoside triphosphate hydrolases"/>
    <property type="match status" value="1"/>
</dbReference>
<dbReference type="SMART" id="SM00994">
    <property type="entry name" value="zf-C4_ClpX"/>
    <property type="match status" value="1"/>
</dbReference>
<dbReference type="Pfam" id="PF10431">
    <property type="entry name" value="ClpB_D2-small"/>
    <property type="match status" value="1"/>
</dbReference>
<comment type="function">
    <text evidence="6">ATP-dependent specificity component of the Clp protease. It directs the protease to specific substrates. Can perform chaperone functions in the absence of ClpP.</text>
</comment>
<keyword evidence="2 6" id="KW-0547">Nucleotide-binding</keyword>
<dbReference type="InterPro" id="IPR004487">
    <property type="entry name" value="Clp_protease_ATP-bd_su_ClpX"/>
</dbReference>
<dbReference type="AlphaFoldDB" id="A0A1I6EHR7"/>
<protein>
    <recommendedName>
        <fullName evidence="6">ATP-dependent Clp protease ATP-binding subunit ClpX</fullName>
    </recommendedName>
</protein>
<dbReference type="GO" id="GO:0051603">
    <property type="term" value="P:proteolysis involved in protein catabolic process"/>
    <property type="evidence" value="ECO:0007669"/>
    <property type="project" value="TreeGrafter"/>
</dbReference>
<dbReference type="InterPro" id="IPR003593">
    <property type="entry name" value="AAA+_ATPase"/>
</dbReference>
<feature type="binding site" evidence="6 7">
    <location>
        <position position="15"/>
    </location>
    <ligand>
        <name>Zn(2+)</name>
        <dbReference type="ChEBI" id="CHEBI:29105"/>
    </ligand>
</feature>
<dbReference type="OrthoDB" id="9804062at2"/>
<dbReference type="GO" id="GO:0051082">
    <property type="term" value="F:unfolded protein binding"/>
    <property type="evidence" value="ECO:0007669"/>
    <property type="project" value="UniProtKB-UniRule"/>
</dbReference>
<dbReference type="InterPro" id="IPR019489">
    <property type="entry name" value="Clp_ATPase_C"/>
</dbReference>
<evidence type="ECO:0000313" key="9">
    <source>
        <dbReference type="EMBL" id="SFR17245.1"/>
    </source>
</evidence>
<comment type="similarity">
    <text evidence="6 7">Belongs to the ClpX chaperone family.</text>
</comment>
<evidence type="ECO:0000256" key="5">
    <source>
        <dbReference type="ARBA" id="ARBA00023186"/>
    </source>
</evidence>
<feature type="binding site" evidence="6 7">
    <location>
        <position position="18"/>
    </location>
    <ligand>
        <name>Zn(2+)</name>
        <dbReference type="ChEBI" id="CHEBI:29105"/>
    </ligand>
</feature>
<dbReference type="InterPro" id="IPR059188">
    <property type="entry name" value="Znf_CLPX-like"/>
</dbReference>
<dbReference type="HAMAP" id="MF_00175">
    <property type="entry name" value="ClpX"/>
    <property type="match status" value="1"/>
</dbReference>
<dbReference type="Gene3D" id="6.20.220.10">
    <property type="entry name" value="ClpX chaperone, C4-type zinc finger domain"/>
    <property type="match status" value="1"/>
</dbReference>
<evidence type="ECO:0000256" key="6">
    <source>
        <dbReference type="HAMAP-Rule" id="MF_00175"/>
    </source>
</evidence>
<dbReference type="GO" id="GO:0008233">
    <property type="term" value="F:peptidase activity"/>
    <property type="evidence" value="ECO:0007669"/>
    <property type="project" value="UniProtKB-KW"/>
</dbReference>
<evidence type="ECO:0000259" key="8">
    <source>
        <dbReference type="PROSITE" id="PS51902"/>
    </source>
</evidence>
<sequence length="421" mass="45777">MSNNATGDSKNTLYCSFCGKSQHEVRKLIAGPTVFICDECVELCMDIIREETKASGLKSSEGVPTPKEICQVLDDYVIGQSQAKRVLSVAVHNHYKRLNHSQKANDIELSKSNIMLIGPTGCGKTLLAQTLARILDVPFTMADATTLTEAGYVGEDVENIILKLLQASEYNVERAQRGIVYIDEVDKITRKSENPSITRDVSGEGVQQALLKLMEGTVASVPPQGGRKHPQQEFLQVDTTNILFICGGAFAGLDKIIAQRGKGSAMGFGADVRDVDARGVGEIFGDLEPEDLLKFGLIPEFIGRLPVLATLEDLDEDALVTILTEPKNALVKQYQRLFDLEDTVLTFTDDALKAIAGRAIERKTGARGLRSILEDILLDTMFELPGMESVTEVVVNEEAVLTDAAPLMIHADAKREPATAG</sequence>
<reference evidence="9 10" key="1">
    <citation type="submission" date="2016-10" db="EMBL/GenBank/DDBJ databases">
        <authorList>
            <person name="de Groot N.N."/>
        </authorList>
    </citation>
    <scope>NUCLEOTIDE SEQUENCE [LARGE SCALE GENOMIC DNA]</scope>
    <source>
        <strain evidence="10">KMM 9023,NRIC 0796,JCM 17311,KCTC 23692</strain>
    </source>
</reference>
<feature type="binding site" evidence="6">
    <location>
        <begin position="119"/>
        <end position="126"/>
    </location>
    <ligand>
        <name>ATP</name>
        <dbReference type="ChEBI" id="CHEBI:30616"/>
    </ligand>
</feature>
<dbReference type="FunFam" id="1.10.8.60:FF:000002">
    <property type="entry name" value="ATP-dependent Clp protease ATP-binding subunit ClpX"/>
    <property type="match status" value="1"/>
</dbReference>
<evidence type="ECO:0000256" key="2">
    <source>
        <dbReference type="ARBA" id="ARBA00022741"/>
    </source>
</evidence>
<dbReference type="PANTHER" id="PTHR48102:SF7">
    <property type="entry name" value="ATP-DEPENDENT CLP PROTEASE ATP-BINDING SUBUNIT CLPX-LIKE, MITOCHONDRIAL"/>
    <property type="match status" value="1"/>
</dbReference>
<dbReference type="NCBIfam" id="NF003745">
    <property type="entry name" value="PRK05342.1"/>
    <property type="match status" value="1"/>
</dbReference>
<keyword evidence="9" id="KW-0378">Hydrolase</keyword>
<dbReference type="InterPro" id="IPR027417">
    <property type="entry name" value="P-loop_NTPase"/>
</dbReference>
<dbReference type="STRING" id="871652.SAMN04515673_11241"/>
<name>A0A1I6EHR7_9RHOB</name>
<dbReference type="PROSITE" id="PS51902">
    <property type="entry name" value="CLPX_ZB"/>
    <property type="match status" value="1"/>
</dbReference>
<gene>
    <name evidence="6" type="primary">clpX</name>
    <name evidence="9" type="ORF">SAMN04515673_11241</name>
</gene>
<dbReference type="RefSeq" id="WP_092081980.1">
    <property type="nucleotide sequence ID" value="NZ_FOYI01000012.1"/>
</dbReference>
<dbReference type="InterPro" id="IPR046425">
    <property type="entry name" value="ClpX_bact"/>
</dbReference>
<dbReference type="Pfam" id="PF06689">
    <property type="entry name" value="zf-C4_ClpX"/>
    <property type="match status" value="1"/>
</dbReference>
<dbReference type="Gene3D" id="3.40.50.300">
    <property type="entry name" value="P-loop containing nucleotide triphosphate hydrolases"/>
    <property type="match status" value="1"/>
</dbReference>
<keyword evidence="5 6" id="KW-0143">Chaperone</keyword>
<dbReference type="Proteomes" id="UP000199302">
    <property type="component" value="Unassembled WGS sequence"/>
</dbReference>
<dbReference type="EMBL" id="FOYI01000012">
    <property type="protein sequence ID" value="SFR17245.1"/>
    <property type="molecule type" value="Genomic_DNA"/>
</dbReference>
<dbReference type="FunFam" id="3.40.50.300:FF:000005">
    <property type="entry name" value="ATP-dependent Clp protease ATP-binding subunit ClpX"/>
    <property type="match status" value="1"/>
</dbReference>
<dbReference type="Gene3D" id="1.10.8.60">
    <property type="match status" value="1"/>
</dbReference>
<evidence type="ECO:0000313" key="10">
    <source>
        <dbReference type="Proteomes" id="UP000199302"/>
    </source>
</evidence>
<dbReference type="Pfam" id="PF07724">
    <property type="entry name" value="AAA_2"/>
    <property type="match status" value="1"/>
</dbReference>
<dbReference type="InterPro" id="IPR003959">
    <property type="entry name" value="ATPase_AAA_core"/>
</dbReference>
<proteinExistence type="inferred from homology"/>
<dbReference type="GO" id="GO:0051301">
    <property type="term" value="P:cell division"/>
    <property type="evidence" value="ECO:0007669"/>
    <property type="project" value="TreeGrafter"/>
</dbReference>